<dbReference type="SUPFAM" id="SSF53474">
    <property type="entry name" value="alpha/beta-Hydrolases"/>
    <property type="match status" value="1"/>
</dbReference>
<keyword evidence="2" id="KW-1185">Reference proteome</keyword>
<evidence type="ECO:0000313" key="2">
    <source>
        <dbReference type="Proteomes" id="UP000664417"/>
    </source>
</evidence>
<dbReference type="InterPro" id="IPR050583">
    <property type="entry name" value="Mycobacterial_A85_antigen"/>
</dbReference>
<dbReference type="AlphaFoldDB" id="A0A8J7QIS0"/>
<reference evidence="1" key="1">
    <citation type="submission" date="2021-03" db="EMBL/GenBank/DDBJ databases">
        <authorList>
            <person name="Wang G."/>
        </authorList>
    </citation>
    <scope>NUCLEOTIDE SEQUENCE</scope>
    <source>
        <strain evidence="1">KCTC 12899</strain>
    </source>
</reference>
<dbReference type="Gene3D" id="3.40.50.1820">
    <property type="entry name" value="alpha/beta hydrolase"/>
    <property type="match status" value="1"/>
</dbReference>
<dbReference type="Pfam" id="PF00756">
    <property type="entry name" value="Esterase"/>
    <property type="match status" value="1"/>
</dbReference>
<dbReference type="InterPro" id="IPR029058">
    <property type="entry name" value="AB_hydrolase_fold"/>
</dbReference>
<dbReference type="InterPro" id="IPR000801">
    <property type="entry name" value="Esterase-like"/>
</dbReference>
<dbReference type="PANTHER" id="PTHR48098">
    <property type="entry name" value="ENTEROCHELIN ESTERASE-RELATED"/>
    <property type="match status" value="1"/>
</dbReference>
<dbReference type="GO" id="GO:0016787">
    <property type="term" value="F:hydrolase activity"/>
    <property type="evidence" value="ECO:0007669"/>
    <property type="project" value="UniProtKB-KW"/>
</dbReference>
<sequence>MLKKWIAFWIVLVSFGFGAALQAAEIRVHYDTGWGNRIAIRGQAPGLNWQQGVQTSWQEGNVWVLQTPASWGGFEFKPLFNDQVWSVGANYRVAHGNDVVDIYPFFFSNQGRLVNVTSFYSSTLGNVRGVRVYLPPSYDENLLKSYPVVYCHDGQNLFEAATAFGGREWRLDETSDALVMQGVIQEAIYVGIDNTGASRLPEYTPTADPNYGGGDGDLYLDFIENEVVPWIENSLRTRAGANTRFLMGSSLGGLISFYGSWTRSDVFGSAACLSSSFWWDNQNLLGEVQQWNGATPAARFYVDGGSLESAGQSAADMRDALVQLGFVEGDNVAYFLDQGAGHNEAAWAARLDRPLRFLLAVP</sequence>
<evidence type="ECO:0000313" key="1">
    <source>
        <dbReference type="EMBL" id="MBO1321521.1"/>
    </source>
</evidence>
<dbReference type="PANTHER" id="PTHR48098:SF6">
    <property type="entry name" value="FERRI-BACILLIBACTIN ESTERASE BESA"/>
    <property type="match status" value="1"/>
</dbReference>
<accession>A0A8J7QIS0</accession>
<proteinExistence type="predicted"/>
<dbReference type="RefSeq" id="WP_207861495.1">
    <property type="nucleotide sequence ID" value="NZ_JAFREP010000025.1"/>
</dbReference>
<gene>
    <name evidence="1" type="ORF">J3U88_23785</name>
</gene>
<keyword evidence="1" id="KW-0378">Hydrolase</keyword>
<name>A0A8J7QIS0_9BACT</name>
<dbReference type="Proteomes" id="UP000664417">
    <property type="component" value="Unassembled WGS sequence"/>
</dbReference>
<organism evidence="1 2">
    <name type="scientific">Acanthopleuribacter pedis</name>
    <dbReference type="NCBI Taxonomy" id="442870"/>
    <lineage>
        <taxon>Bacteria</taxon>
        <taxon>Pseudomonadati</taxon>
        <taxon>Acidobacteriota</taxon>
        <taxon>Holophagae</taxon>
        <taxon>Acanthopleuribacterales</taxon>
        <taxon>Acanthopleuribacteraceae</taxon>
        <taxon>Acanthopleuribacter</taxon>
    </lineage>
</organism>
<comment type="caution">
    <text evidence="1">The sequence shown here is derived from an EMBL/GenBank/DDBJ whole genome shotgun (WGS) entry which is preliminary data.</text>
</comment>
<protein>
    <submittedName>
        <fullName evidence="1">Alpha/beta hydrolase</fullName>
    </submittedName>
</protein>
<dbReference type="EMBL" id="JAFREP010000025">
    <property type="protein sequence ID" value="MBO1321521.1"/>
    <property type="molecule type" value="Genomic_DNA"/>
</dbReference>